<gene>
    <name evidence="2" type="ORF">Nepgr_017476</name>
</gene>
<reference evidence="2" key="1">
    <citation type="submission" date="2023-05" db="EMBL/GenBank/DDBJ databases">
        <title>Nepenthes gracilis genome sequencing.</title>
        <authorList>
            <person name="Fukushima K."/>
        </authorList>
    </citation>
    <scope>NUCLEOTIDE SEQUENCE</scope>
    <source>
        <strain evidence="2">SING2019-196</strain>
    </source>
</reference>
<accession>A0AAD3SPH1</accession>
<keyword evidence="3" id="KW-1185">Reference proteome</keyword>
<feature type="region of interest" description="Disordered" evidence="1">
    <location>
        <begin position="1"/>
        <end position="38"/>
    </location>
</feature>
<proteinExistence type="predicted"/>
<dbReference type="EMBL" id="BSYO01000015">
    <property type="protein sequence ID" value="GMH15635.1"/>
    <property type="molecule type" value="Genomic_DNA"/>
</dbReference>
<dbReference type="Proteomes" id="UP001279734">
    <property type="component" value="Unassembled WGS sequence"/>
</dbReference>
<dbReference type="AlphaFoldDB" id="A0AAD3SPH1"/>
<sequence>MSRADSHRGLATFGINSRGKVTGPNTQQTPKPEPDTLHQLGAKVPQQQETMLSSHDCIWHLQVPGQLSREVHLQVIHYKAAPAS</sequence>
<name>A0AAD3SPH1_NEPGR</name>
<protein>
    <submittedName>
        <fullName evidence="2">Uncharacterized protein</fullName>
    </submittedName>
</protein>
<comment type="caution">
    <text evidence="2">The sequence shown here is derived from an EMBL/GenBank/DDBJ whole genome shotgun (WGS) entry which is preliminary data.</text>
</comment>
<organism evidence="2 3">
    <name type="scientific">Nepenthes gracilis</name>
    <name type="common">Slender pitcher plant</name>
    <dbReference type="NCBI Taxonomy" id="150966"/>
    <lineage>
        <taxon>Eukaryota</taxon>
        <taxon>Viridiplantae</taxon>
        <taxon>Streptophyta</taxon>
        <taxon>Embryophyta</taxon>
        <taxon>Tracheophyta</taxon>
        <taxon>Spermatophyta</taxon>
        <taxon>Magnoliopsida</taxon>
        <taxon>eudicotyledons</taxon>
        <taxon>Gunneridae</taxon>
        <taxon>Pentapetalae</taxon>
        <taxon>Caryophyllales</taxon>
        <taxon>Nepenthaceae</taxon>
        <taxon>Nepenthes</taxon>
    </lineage>
</organism>
<evidence type="ECO:0000313" key="2">
    <source>
        <dbReference type="EMBL" id="GMH15635.1"/>
    </source>
</evidence>
<evidence type="ECO:0000256" key="1">
    <source>
        <dbReference type="SAM" id="MobiDB-lite"/>
    </source>
</evidence>
<evidence type="ECO:0000313" key="3">
    <source>
        <dbReference type="Proteomes" id="UP001279734"/>
    </source>
</evidence>